<dbReference type="PROSITE" id="PS51512">
    <property type="entry name" value="DFDF"/>
    <property type="match status" value="1"/>
</dbReference>
<feature type="region of interest" description="Disordered" evidence="4">
    <location>
        <begin position="386"/>
        <end position="427"/>
    </location>
</feature>
<evidence type="ECO:0000259" key="6">
    <source>
        <dbReference type="PROSITE" id="PS51513"/>
    </source>
</evidence>
<feature type="region of interest" description="Disordered" evidence="4">
    <location>
        <begin position="175"/>
        <end position="352"/>
    </location>
</feature>
<dbReference type="GO" id="GO:0034063">
    <property type="term" value="P:stress granule assembly"/>
    <property type="evidence" value="ECO:0007669"/>
    <property type="project" value="TreeGrafter"/>
</dbReference>
<evidence type="ECO:0008006" key="10">
    <source>
        <dbReference type="Google" id="ProtNLM"/>
    </source>
</evidence>
<evidence type="ECO:0000256" key="3">
    <source>
        <dbReference type="PROSITE-ProRule" id="PRU00869"/>
    </source>
</evidence>
<gene>
    <name evidence="9" type="ORF">g.17299</name>
</gene>
<feature type="compositionally biased region" description="Low complexity" evidence="4">
    <location>
        <begin position="178"/>
        <end position="194"/>
    </location>
</feature>
<dbReference type="PROSITE" id="PS52002">
    <property type="entry name" value="SM"/>
    <property type="match status" value="1"/>
</dbReference>
<evidence type="ECO:0000259" key="8">
    <source>
        <dbReference type="PROSITE" id="PS52002"/>
    </source>
</evidence>
<dbReference type="GO" id="GO:0033962">
    <property type="term" value="P:P-body assembly"/>
    <property type="evidence" value="ECO:0007669"/>
    <property type="project" value="TreeGrafter"/>
</dbReference>
<dbReference type="PROSITE" id="PS51513">
    <property type="entry name" value="FFD"/>
    <property type="match status" value="1"/>
</dbReference>
<dbReference type="GO" id="GO:0000932">
    <property type="term" value="C:P-body"/>
    <property type="evidence" value="ECO:0007669"/>
    <property type="project" value="TreeGrafter"/>
</dbReference>
<dbReference type="GO" id="GO:0003729">
    <property type="term" value="F:mRNA binding"/>
    <property type="evidence" value="ECO:0007669"/>
    <property type="project" value="TreeGrafter"/>
</dbReference>
<dbReference type="SMART" id="SM01271">
    <property type="entry name" value="LSM14"/>
    <property type="match status" value="1"/>
</dbReference>
<dbReference type="InterPro" id="IPR025761">
    <property type="entry name" value="FFD_box"/>
</dbReference>
<dbReference type="Gene3D" id="2.30.30.100">
    <property type="match status" value="1"/>
</dbReference>
<dbReference type="PANTHER" id="PTHR13586:SF0">
    <property type="entry name" value="TRAILER HITCH, ISOFORM H"/>
    <property type="match status" value="1"/>
</dbReference>
<feature type="domain" description="FFD box profile" evidence="6">
    <location>
        <begin position="427"/>
        <end position="443"/>
    </location>
</feature>
<evidence type="ECO:0000256" key="4">
    <source>
        <dbReference type="SAM" id="MobiDB-lite"/>
    </source>
</evidence>
<dbReference type="Pfam" id="PF12701">
    <property type="entry name" value="LSM14"/>
    <property type="match status" value="1"/>
</dbReference>
<proteinExistence type="inferred from homology"/>
<feature type="domain" description="TFG box profile" evidence="7">
    <location>
        <begin position="451"/>
        <end position="471"/>
    </location>
</feature>
<feature type="compositionally biased region" description="Low complexity" evidence="4">
    <location>
        <begin position="494"/>
        <end position="507"/>
    </location>
</feature>
<dbReference type="InterPro" id="IPR019050">
    <property type="entry name" value="FDF_dom"/>
</dbReference>
<feature type="compositionally biased region" description="Low complexity" evidence="4">
    <location>
        <begin position="333"/>
        <end position="352"/>
    </location>
</feature>
<dbReference type="CDD" id="cd01736">
    <property type="entry name" value="LSm14_N"/>
    <property type="match status" value="1"/>
</dbReference>
<dbReference type="InterPro" id="IPR010920">
    <property type="entry name" value="LSM_dom_sf"/>
</dbReference>
<feature type="domain" description="DFDF" evidence="5">
    <location>
        <begin position="353"/>
        <end position="389"/>
    </location>
</feature>
<dbReference type="SUPFAM" id="SSF50182">
    <property type="entry name" value="Sm-like ribonucleoproteins"/>
    <property type="match status" value="1"/>
</dbReference>
<feature type="short sequence motif" description="FFD box" evidence="2">
    <location>
        <begin position="427"/>
        <end position="443"/>
    </location>
</feature>
<accession>A0A1B6EHH9</accession>
<sequence>MASSMPEIGSKISLISKADIRYEGKLFTVDPNECTIALSHVRSFGTEDRQTQFPVPAQSQVYEYILFRGSDIKDISIVNTQQLPNDPAIVSGMAPSMPSNYPGHNYSHHPVMSAPMAPPQYPNYMAPGMGRSLSKQAMSSELVNVNPQETLPGHTVPVPVQVHAPVIPIVKEPTTELLGGSRSSTPSLSRKSPTIDQAVQVSPHKDKKPIQPPAPREGRQNRSDRNYQDTYQRRDFRGQRDGQNNMRDNEYRGQRDGQNNMRDNEYRGQRERDGDYRVQRDQDNRRDGFTSHPQQQQQRQGQGMNRGGGWVNRGRGGAGPSVRSRGRGGPGGNFNRAPGSGPQNQAQQNNAAAVKKNTLKFDEEYDFDKANSEFEELRSKTAKLKISGEGEAAAPKVNGEDKKDDSGNETGLGEGEPEEDPEHEHVVYYDKTKSFFDNISCEAVERSKGRSQRTDWRTERKLNSETFGVASARRGGYRGRGGYYGGRGMYRGYRGYNMRGQTNRNPQSRPPPTTQQTNTPAK</sequence>
<protein>
    <recommendedName>
        <fullName evidence="10">FFD box profile domain-containing protein</fullName>
    </recommendedName>
</protein>
<dbReference type="PROSITE" id="PS51536">
    <property type="entry name" value="TFG"/>
    <property type="match status" value="1"/>
</dbReference>
<organism evidence="9">
    <name type="scientific">Cuerna arida</name>
    <dbReference type="NCBI Taxonomy" id="1464854"/>
    <lineage>
        <taxon>Eukaryota</taxon>
        <taxon>Metazoa</taxon>
        <taxon>Ecdysozoa</taxon>
        <taxon>Arthropoda</taxon>
        <taxon>Hexapoda</taxon>
        <taxon>Insecta</taxon>
        <taxon>Pterygota</taxon>
        <taxon>Neoptera</taxon>
        <taxon>Paraneoptera</taxon>
        <taxon>Hemiptera</taxon>
        <taxon>Auchenorrhyncha</taxon>
        <taxon>Membracoidea</taxon>
        <taxon>Cicadellidae</taxon>
        <taxon>Cicadellinae</taxon>
        <taxon>Proconiini</taxon>
        <taxon>Cuerna</taxon>
    </lineage>
</organism>
<evidence type="ECO:0000313" key="9">
    <source>
        <dbReference type="EMBL" id="JAS37360.1"/>
    </source>
</evidence>
<evidence type="ECO:0000256" key="2">
    <source>
        <dbReference type="PROSITE-ProRule" id="PRU00846"/>
    </source>
</evidence>
<feature type="compositionally biased region" description="Low complexity" evidence="4">
    <location>
        <begin position="294"/>
        <end position="303"/>
    </location>
</feature>
<feature type="compositionally biased region" description="Gly residues" evidence="4">
    <location>
        <begin position="304"/>
        <end position="319"/>
    </location>
</feature>
<comment type="similarity">
    <text evidence="1">Belongs to the LSM14 family.</text>
</comment>
<dbReference type="InterPro" id="IPR025762">
    <property type="entry name" value="DFDF"/>
</dbReference>
<reference evidence="9" key="1">
    <citation type="submission" date="2015-11" db="EMBL/GenBank/DDBJ databases">
        <title>De novo transcriptome assembly of four potential Pierce s Disease insect vectors from Arizona vineyards.</title>
        <authorList>
            <person name="Tassone E.E."/>
        </authorList>
    </citation>
    <scope>NUCLEOTIDE SEQUENCE</scope>
</reference>
<dbReference type="EMBL" id="GECZ01032409">
    <property type="protein sequence ID" value="JAS37360.1"/>
    <property type="molecule type" value="Transcribed_RNA"/>
</dbReference>
<dbReference type="AlphaFoldDB" id="A0A1B6EHH9"/>
<name>A0A1B6EHH9_9HEMI</name>
<evidence type="ECO:0000256" key="1">
    <source>
        <dbReference type="ARBA" id="ARBA00010415"/>
    </source>
</evidence>
<dbReference type="InterPro" id="IPR047575">
    <property type="entry name" value="Sm"/>
</dbReference>
<dbReference type="Pfam" id="PF09532">
    <property type="entry name" value="FDF"/>
    <property type="match status" value="1"/>
</dbReference>
<dbReference type="InterPro" id="IPR025609">
    <property type="entry name" value="Lsm14-like_N"/>
</dbReference>
<dbReference type="PANTHER" id="PTHR13586">
    <property type="entry name" value="SCD6 PROTEIN-RELATED"/>
    <property type="match status" value="1"/>
</dbReference>
<feature type="domain" description="Sm" evidence="8">
    <location>
        <begin position="1"/>
        <end position="81"/>
    </location>
</feature>
<dbReference type="InterPro" id="IPR025768">
    <property type="entry name" value="TFG_box"/>
</dbReference>
<evidence type="ECO:0000259" key="5">
    <source>
        <dbReference type="PROSITE" id="PS51512"/>
    </source>
</evidence>
<dbReference type="SMART" id="SM01199">
    <property type="entry name" value="FDF"/>
    <property type="match status" value="1"/>
</dbReference>
<feature type="compositionally biased region" description="Basic and acidic residues" evidence="4">
    <location>
        <begin position="216"/>
        <end position="240"/>
    </location>
</feature>
<feature type="region of interest" description="Disordered" evidence="4">
    <location>
        <begin position="494"/>
        <end position="522"/>
    </location>
</feature>
<feature type="short sequence motif" description="TFG box" evidence="3">
    <location>
        <begin position="451"/>
        <end position="471"/>
    </location>
</feature>
<feature type="compositionally biased region" description="Basic and acidic residues" evidence="4">
    <location>
        <begin position="262"/>
        <end position="289"/>
    </location>
</feature>
<evidence type="ECO:0000259" key="7">
    <source>
        <dbReference type="PROSITE" id="PS51536"/>
    </source>
</evidence>